<evidence type="ECO:0000256" key="3">
    <source>
        <dbReference type="SAM" id="SignalP"/>
    </source>
</evidence>
<feature type="chain" id="PRO_5045245704" evidence="3">
    <location>
        <begin position="26"/>
        <end position="615"/>
    </location>
</feature>
<dbReference type="Gene3D" id="2.60.40.420">
    <property type="entry name" value="Cupredoxins - blue copper proteins"/>
    <property type="match status" value="1"/>
</dbReference>
<keyword evidence="2" id="KW-0186">Copper</keyword>
<dbReference type="EMBL" id="JAGGMS010000001">
    <property type="protein sequence ID" value="MBP2180144.1"/>
    <property type="molecule type" value="Genomic_DNA"/>
</dbReference>
<evidence type="ECO:0000313" key="4">
    <source>
        <dbReference type="EMBL" id="MBP2180144.1"/>
    </source>
</evidence>
<dbReference type="InterPro" id="IPR014756">
    <property type="entry name" value="Ig_E-set"/>
</dbReference>
<comment type="caution">
    <text evidence="4">The sequence shown here is derived from an EMBL/GenBank/DDBJ whole genome shotgun (WGS) entry which is preliminary data.</text>
</comment>
<dbReference type="RefSeq" id="WP_209663761.1">
    <property type="nucleotide sequence ID" value="NZ_JAGGMS010000001.1"/>
</dbReference>
<keyword evidence="3" id="KW-0732">Signal</keyword>
<evidence type="ECO:0000313" key="5">
    <source>
        <dbReference type="Proteomes" id="UP000741013"/>
    </source>
</evidence>
<dbReference type="Proteomes" id="UP000741013">
    <property type="component" value="Unassembled WGS sequence"/>
</dbReference>
<dbReference type="InterPro" id="IPR013783">
    <property type="entry name" value="Ig-like_fold"/>
</dbReference>
<evidence type="ECO:0000256" key="2">
    <source>
        <dbReference type="ARBA" id="ARBA00023008"/>
    </source>
</evidence>
<accession>A0ABS4PMQ1</accession>
<proteinExistence type="predicted"/>
<gene>
    <name evidence="4" type="ORF">JOM49_001670</name>
</gene>
<sequence>MSRRMLAALGAVLTMLGLVVMPASASSPVVAAAQTLTWTSDENVAKYTSAPTTAVAGETTIVFENSVATGNDTGMLHTLTFDMSTPGYNHDAAVNITASPSDANNGRHELTVTLTPGKYRYFCALPGHSSMQGEFTVTEGPGGGDDTTPPTVAAQITGTQDADGNYVGSASVALTATDAGSGVDKVEYQLDGGAWTAYTAPVSVTTAGAHMVHYRATDKAGNASEEGMSSFTVVEGGGGEDTTPPVVTAEVTGEQDADGNYVGSASVALNATDEGSGVDKVEYQLDGGAWTAYTAPVVVSTPGAHMLHHRATDKAGNASAEGMSSFTVVEEGPGEDTTAPVVAAVIEGTQNSDGAYVGSASVKLNATDEGSGVDKVEYQLDGGAWTAYTAPVPVTAVGDHMVHFRATDKAGNASEEGMSSFTIVEGSGDVEPPKTSMAVTGVQNSNWAYVDKATVTLTATDTGSGVDKVEYQLDGAAWAAYTAPVAVTAVGAHTVKYRASDKEGNVADERTGTFTVVKGGSGPGQDVCPDSDLRSTVIIGGIDSQVRNVDIGNGCTINDVIAENAEYATHTKFVRHVKAVTKELVTNGVLTGPNRDRIITAAVNSDVGMHTSNAV</sequence>
<dbReference type="SUPFAM" id="SSF81296">
    <property type="entry name" value="E set domains"/>
    <property type="match status" value="3"/>
</dbReference>
<dbReference type="Gene3D" id="2.60.40.10">
    <property type="entry name" value="Immunoglobulins"/>
    <property type="match status" value="3"/>
</dbReference>
<name>A0ABS4PMQ1_9PSEU</name>
<dbReference type="Gene3D" id="3.30.1920.20">
    <property type="match status" value="1"/>
</dbReference>
<feature type="signal peptide" evidence="3">
    <location>
        <begin position="1"/>
        <end position="25"/>
    </location>
</feature>
<evidence type="ECO:0000256" key="1">
    <source>
        <dbReference type="ARBA" id="ARBA00022723"/>
    </source>
</evidence>
<dbReference type="NCBIfam" id="NF047446">
    <property type="entry name" value="barrel_OmpL47"/>
    <property type="match status" value="4"/>
</dbReference>
<protein>
    <submittedName>
        <fullName evidence="4">Plastocyanin</fullName>
    </submittedName>
</protein>
<reference evidence="4 5" key="1">
    <citation type="submission" date="2021-03" db="EMBL/GenBank/DDBJ databases">
        <title>Sequencing the genomes of 1000 actinobacteria strains.</title>
        <authorList>
            <person name="Klenk H.-P."/>
        </authorList>
    </citation>
    <scope>NUCLEOTIDE SEQUENCE [LARGE SCALE GENOMIC DNA]</scope>
    <source>
        <strain evidence="4 5">DSM 45510</strain>
    </source>
</reference>
<keyword evidence="1" id="KW-0479">Metal-binding</keyword>
<dbReference type="PROSITE" id="PS00196">
    <property type="entry name" value="COPPER_BLUE"/>
    <property type="match status" value="1"/>
</dbReference>
<dbReference type="InterPro" id="IPR058094">
    <property type="entry name" value="Ig-like_OmpL47-like"/>
</dbReference>
<dbReference type="InterPro" id="IPR008972">
    <property type="entry name" value="Cupredoxin"/>
</dbReference>
<dbReference type="InterPro" id="IPR028871">
    <property type="entry name" value="BlueCu_1_BS"/>
</dbReference>
<dbReference type="SUPFAM" id="SSF49503">
    <property type="entry name" value="Cupredoxins"/>
    <property type="match status" value="1"/>
</dbReference>
<keyword evidence="5" id="KW-1185">Reference proteome</keyword>
<organism evidence="4 5">
    <name type="scientific">Amycolatopsis magusensis</name>
    <dbReference type="NCBI Taxonomy" id="882444"/>
    <lineage>
        <taxon>Bacteria</taxon>
        <taxon>Bacillati</taxon>
        <taxon>Actinomycetota</taxon>
        <taxon>Actinomycetes</taxon>
        <taxon>Pseudonocardiales</taxon>
        <taxon>Pseudonocardiaceae</taxon>
        <taxon>Amycolatopsis</taxon>
    </lineage>
</organism>